<feature type="transmembrane region" description="Helical" evidence="1">
    <location>
        <begin position="92"/>
        <end position="115"/>
    </location>
</feature>
<keyword evidence="3" id="KW-1185">Reference proteome</keyword>
<evidence type="ECO:0000313" key="2">
    <source>
        <dbReference type="EMBL" id="EYF00172.1"/>
    </source>
</evidence>
<name>A0A017STT2_9BACT</name>
<dbReference type="STRING" id="1192034.CAP_1107"/>
<sequence>MLPALLIVLCVVLRVVPHPPNFAPVGATAVFAGRTLKPWMALSLIIAAMLVGDVILASLHGYPPVSLVTPFVYGGFFVQALLGRALRSTKGGAVGAALGGSIAFFALSNLGVWAARSLYPHTAAGLGACYVAALPFLGGTLLGDLVWTLILSAAYRPMAARLESRPLWVPVSTKELAAV</sequence>
<dbReference type="Proteomes" id="UP000019678">
    <property type="component" value="Unassembled WGS sequence"/>
</dbReference>
<gene>
    <name evidence="2" type="ORF">CAP_1107</name>
</gene>
<dbReference type="EMBL" id="ASRX01000126">
    <property type="protein sequence ID" value="EYF00172.1"/>
    <property type="molecule type" value="Genomic_DNA"/>
</dbReference>
<evidence type="ECO:0000313" key="3">
    <source>
        <dbReference type="Proteomes" id="UP000019678"/>
    </source>
</evidence>
<evidence type="ECO:0000256" key="1">
    <source>
        <dbReference type="SAM" id="Phobius"/>
    </source>
</evidence>
<accession>A0A017STT2</accession>
<dbReference type="RefSeq" id="WP_052376893.1">
    <property type="nucleotide sequence ID" value="NZ_ASRX01000126.1"/>
</dbReference>
<dbReference type="Pfam" id="PF20221">
    <property type="entry name" value="DUF6580"/>
    <property type="match status" value="1"/>
</dbReference>
<dbReference type="eggNOG" id="ENOG5032RTJ">
    <property type="taxonomic scope" value="Bacteria"/>
</dbReference>
<feature type="transmembrane region" description="Helical" evidence="1">
    <location>
        <begin position="66"/>
        <end position="86"/>
    </location>
</feature>
<protein>
    <recommendedName>
        <fullName evidence="4">Biotin transporter</fullName>
    </recommendedName>
</protein>
<dbReference type="InterPro" id="IPR046487">
    <property type="entry name" value="DUF6580"/>
</dbReference>
<evidence type="ECO:0008006" key="4">
    <source>
        <dbReference type="Google" id="ProtNLM"/>
    </source>
</evidence>
<keyword evidence="1" id="KW-1133">Transmembrane helix</keyword>
<dbReference type="AlphaFoldDB" id="A0A017STT2"/>
<feature type="transmembrane region" description="Helical" evidence="1">
    <location>
        <begin position="127"/>
        <end position="155"/>
    </location>
</feature>
<keyword evidence="1" id="KW-0472">Membrane</keyword>
<organism evidence="2 3">
    <name type="scientific">Chondromyces apiculatus DSM 436</name>
    <dbReference type="NCBI Taxonomy" id="1192034"/>
    <lineage>
        <taxon>Bacteria</taxon>
        <taxon>Pseudomonadati</taxon>
        <taxon>Myxococcota</taxon>
        <taxon>Polyangia</taxon>
        <taxon>Polyangiales</taxon>
        <taxon>Polyangiaceae</taxon>
        <taxon>Chondromyces</taxon>
    </lineage>
</organism>
<comment type="caution">
    <text evidence="2">The sequence shown here is derived from an EMBL/GenBank/DDBJ whole genome shotgun (WGS) entry which is preliminary data.</text>
</comment>
<keyword evidence="1" id="KW-0812">Transmembrane</keyword>
<feature type="transmembrane region" description="Helical" evidence="1">
    <location>
        <begin position="39"/>
        <end position="59"/>
    </location>
</feature>
<dbReference type="OrthoDB" id="9806699at2"/>
<reference evidence="2 3" key="1">
    <citation type="submission" date="2013-05" db="EMBL/GenBank/DDBJ databases">
        <title>Genome assembly of Chondromyces apiculatus DSM 436.</title>
        <authorList>
            <person name="Sharma G."/>
            <person name="Khatri I."/>
            <person name="Kaur C."/>
            <person name="Mayilraj S."/>
            <person name="Subramanian S."/>
        </authorList>
    </citation>
    <scope>NUCLEOTIDE SEQUENCE [LARGE SCALE GENOMIC DNA]</scope>
    <source>
        <strain evidence="2 3">DSM 436</strain>
    </source>
</reference>
<proteinExistence type="predicted"/>